<dbReference type="Pfam" id="PF03797">
    <property type="entry name" value="Autotransporter"/>
    <property type="match status" value="1"/>
</dbReference>
<evidence type="ECO:0000256" key="1">
    <source>
        <dbReference type="SAM" id="MobiDB-lite"/>
    </source>
</evidence>
<feature type="compositionally biased region" description="Polar residues" evidence="1">
    <location>
        <begin position="1"/>
        <end position="11"/>
    </location>
</feature>
<sequence length="282" mass="31082">MVSSMASKSVLPTTNLNTNSTPTTIPTPTRKFNRWDTWTSAKVIIGESNGTGDNKTEFNLQSFDIGLDRRIDKTKTLGFALGLGTEDRTATGADFNGDVDTTQWTLSSYGSLELNKHSAIEAVLGLAKGKHKVSATTTASDDQNSNGYFASIAYRGNMQKGKFDLSPYARYDISHIKMKATDTLTNSESSTDEALAIGADFNHISDYKGGELTRFVNLEYKSDIRRDGTDYISKNAEQEVTMKLGMDYQIKDTSISVNYERVQATNNKAHSNGIEGSLRWKF</sequence>
<proteinExistence type="predicted"/>
<dbReference type="EMBL" id="FPHZ01000227">
    <property type="protein sequence ID" value="SFV89398.1"/>
    <property type="molecule type" value="Genomic_DNA"/>
</dbReference>
<feature type="compositionally biased region" description="Low complexity" evidence="1">
    <location>
        <begin position="12"/>
        <end position="27"/>
    </location>
</feature>
<evidence type="ECO:0000313" key="3">
    <source>
        <dbReference type="EMBL" id="SFV89398.1"/>
    </source>
</evidence>
<dbReference type="AlphaFoldDB" id="A0A1W1E681"/>
<dbReference type="InterPro" id="IPR005546">
    <property type="entry name" value="Autotransporte_beta"/>
</dbReference>
<feature type="domain" description="Autotransporter" evidence="2">
    <location>
        <begin position="30"/>
        <end position="282"/>
    </location>
</feature>
<organism evidence="3">
    <name type="scientific">hydrothermal vent metagenome</name>
    <dbReference type="NCBI Taxonomy" id="652676"/>
    <lineage>
        <taxon>unclassified sequences</taxon>
        <taxon>metagenomes</taxon>
        <taxon>ecological metagenomes</taxon>
    </lineage>
</organism>
<accession>A0A1W1E681</accession>
<evidence type="ECO:0000259" key="2">
    <source>
        <dbReference type="PROSITE" id="PS51208"/>
    </source>
</evidence>
<feature type="region of interest" description="Disordered" evidence="1">
    <location>
        <begin position="1"/>
        <end position="27"/>
    </location>
</feature>
<reference evidence="3" key="1">
    <citation type="submission" date="2016-10" db="EMBL/GenBank/DDBJ databases">
        <authorList>
            <person name="de Groot N.N."/>
        </authorList>
    </citation>
    <scope>NUCLEOTIDE SEQUENCE</scope>
</reference>
<name>A0A1W1E681_9ZZZZ</name>
<gene>
    <name evidence="3" type="ORF">MNB_SUP05-SYMBIONT-5-779</name>
</gene>
<dbReference type="SMART" id="SM00869">
    <property type="entry name" value="Autotransporter"/>
    <property type="match status" value="1"/>
</dbReference>
<dbReference type="Gene3D" id="2.40.128.130">
    <property type="entry name" value="Autotransporter beta-domain"/>
    <property type="match status" value="1"/>
</dbReference>
<dbReference type="InterPro" id="IPR036709">
    <property type="entry name" value="Autotransporte_beta_dom_sf"/>
</dbReference>
<dbReference type="SUPFAM" id="SSF103515">
    <property type="entry name" value="Autotransporter"/>
    <property type="match status" value="1"/>
</dbReference>
<dbReference type="PROSITE" id="PS51208">
    <property type="entry name" value="AUTOTRANSPORTER"/>
    <property type="match status" value="1"/>
</dbReference>
<protein>
    <recommendedName>
        <fullName evidence="2">Autotransporter domain-containing protein</fullName>
    </recommendedName>
</protein>